<dbReference type="PROSITE" id="PS51186">
    <property type="entry name" value="GNAT"/>
    <property type="match status" value="1"/>
</dbReference>
<dbReference type="PANTHER" id="PTHR43420:SF3">
    <property type="entry name" value="N-ACETYLTRANSFERASE DOMAIN-CONTAINING PROTEIN"/>
    <property type="match status" value="1"/>
</dbReference>
<dbReference type="InterPro" id="IPR000182">
    <property type="entry name" value="GNAT_dom"/>
</dbReference>
<keyword evidence="5" id="KW-1185">Reference proteome</keyword>
<evidence type="ECO:0000259" key="3">
    <source>
        <dbReference type="PROSITE" id="PS51186"/>
    </source>
</evidence>
<protein>
    <submittedName>
        <fullName evidence="4">GNAT family N-acetyltransferase</fullName>
    </submittedName>
</protein>
<dbReference type="InterPro" id="IPR016181">
    <property type="entry name" value="Acyl_CoA_acyltransferase"/>
</dbReference>
<keyword evidence="2" id="KW-0012">Acyltransferase</keyword>
<dbReference type="PANTHER" id="PTHR43420">
    <property type="entry name" value="ACETYLTRANSFERASE"/>
    <property type="match status" value="1"/>
</dbReference>
<name>A0ABX5RXN8_9BURK</name>
<dbReference type="Gene3D" id="3.40.630.30">
    <property type="match status" value="1"/>
</dbReference>
<dbReference type="SUPFAM" id="SSF55729">
    <property type="entry name" value="Acyl-CoA N-acyltransferases (Nat)"/>
    <property type="match status" value="1"/>
</dbReference>
<dbReference type="Proteomes" id="UP000292307">
    <property type="component" value="Chromosome"/>
</dbReference>
<evidence type="ECO:0000313" key="4">
    <source>
        <dbReference type="EMBL" id="QBI02756.1"/>
    </source>
</evidence>
<feature type="domain" description="N-acetyltransferase" evidence="3">
    <location>
        <begin position="139"/>
        <end position="280"/>
    </location>
</feature>
<organism evidence="4 5">
    <name type="scientific">Pseudoduganella albidiflava</name>
    <dbReference type="NCBI Taxonomy" id="321983"/>
    <lineage>
        <taxon>Bacteria</taxon>
        <taxon>Pseudomonadati</taxon>
        <taxon>Pseudomonadota</taxon>
        <taxon>Betaproteobacteria</taxon>
        <taxon>Burkholderiales</taxon>
        <taxon>Oxalobacteraceae</taxon>
        <taxon>Telluria group</taxon>
        <taxon>Pseudoduganella</taxon>
    </lineage>
</organism>
<dbReference type="EMBL" id="CP036401">
    <property type="protein sequence ID" value="QBI02756.1"/>
    <property type="molecule type" value="Genomic_DNA"/>
</dbReference>
<evidence type="ECO:0000313" key="5">
    <source>
        <dbReference type="Proteomes" id="UP000292307"/>
    </source>
</evidence>
<sequence length="283" mass="30556">MRAFGADEVGAVLVGEFGTALRAGRQGAHRGFFAKKRAVYSLDRDGHTRETTMERLANPVWAALTSGQRHLARELGAMLRYEPDVAPFCAVPEHGMFVPARDLVRLAEDVYFVGAIPEVPDGWRLAELGGVLQMVYRGGPVTPPSAGGIVELDALDPAMEALTAIAFPGYFRARTGTMGRYFGIRDAGRLVALSGERMDFGTLREVSAVCTHPGHTGRGHARLLVRHVMHGMLAEGVTPMLHVGARNERAIALYESLGFERNGVLRHAKLVAAAMISDASQQA</sequence>
<evidence type="ECO:0000256" key="2">
    <source>
        <dbReference type="ARBA" id="ARBA00023315"/>
    </source>
</evidence>
<reference evidence="4 5" key="1">
    <citation type="submission" date="2019-02" db="EMBL/GenBank/DDBJ databases">
        <title>Draft Genome Sequences of Six Type Strains of the Genus Massilia.</title>
        <authorList>
            <person name="Miess H."/>
            <person name="Frediansyhah A."/>
            <person name="Gross H."/>
        </authorList>
    </citation>
    <scope>NUCLEOTIDE SEQUENCE [LARGE SCALE GENOMIC DNA]</scope>
    <source>
        <strain evidence="4 5">DSM 17472</strain>
    </source>
</reference>
<dbReference type="Pfam" id="PF08445">
    <property type="entry name" value="FR47"/>
    <property type="match status" value="1"/>
</dbReference>
<dbReference type="InterPro" id="IPR050680">
    <property type="entry name" value="YpeA/RimI_acetyltransf"/>
</dbReference>
<proteinExistence type="predicted"/>
<accession>A0ABX5RXN8</accession>
<keyword evidence="1" id="KW-0808">Transferase</keyword>
<evidence type="ECO:0000256" key="1">
    <source>
        <dbReference type="ARBA" id="ARBA00022679"/>
    </source>
</evidence>
<gene>
    <name evidence="4" type="ORF">EYF70_19305</name>
</gene>
<dbReference type="InterPro" id="IPR013653">
    <property type="entry name" value="GCN5-like_dom"/>
</dbReference>